<dbReference type="InterPro" id="IPR011862">
    <property type="entry name" value="Phos-bd"/>
</dbReference>
<dbReference type="NCBIfam" id="TIGR02136">
    <property type="entry name" value="ptsS_2"/>
    <property type="match status" value="1"/>
</dbReference>
<organism evidence="6 7">
    <name type="scientific">Candidatus Viridilinea halotolerans</name>
    <dbReference type="NCBI Taxonomy" id="2491704"/>
    <lineage>
        <taxon>Bacteria</taxon>
        <taxon>Bacillati</taxon>
        <taxon>Chloroflexota</taxon>
        <taxon>Chloroflexia</taxon>
        <taxon>Chloroflexales</taxon>
        <taxon>Chloroflexineae</taxon>
        <taxon>Oscillochloridaceae</taxon>
        <taxon>Candidatus Viridilinea</taxon>
    </lineage>
</organism>
<comment type="function">
    <text evidence="4">Involved in the system for phosphate transport across the cytoplasmic membrane.</text>
</comment>
<evidence type="ECO:0000256" key="3">
    <source>
        <dbReference type="ARBA" id="ARBA00022729"/>
    </source>
</evidence>
<feature type="domain" description="PBP" evidence="5">
    <location>
        <begin position="49"/>
        <end position="300"/>
    </location>
</feature>
<dbReference type="AlphaFoldDB" id="A0A426U159"/>
<evidence type="ECO:0000313" key="7">
    <source>
        <dbReference type="Proteomes" id="UP000280307"/>
    </source>
</evidence>
<evidence type="ECO:0000256" key="1">
    <source>
        <dbReference type="ARBA" id="ARBA00008725"/>
    </source>
</evidence>
<dbReference type="PANTHER" id="PTHR30570">
    <property type="entry name" value="PERIPLASMIC PHOSPHATE BINDING COMPONENT OF PHOSPHATE ABC TRANSPORTER"/>
    <property type="match status" value="1"/>
</dbReference>
<accession>A0A426U159</accession>
<keyword evidence="4" id="KW-0592">Phosphate transport</keyword>
<sequence>MLKQATWRWAGLVLLLILLVGCGGPSAPEAVAPTPSLLGSDGLALVDPATVSGGIEITGSSTVYPLTARMAEDFAADGSSAQIDIKITGTGGGLRSFCNGDPFELINASRMINEEEISACRAQGREPVGFQVGIDALAVVVNPANRFVDALNYAQLAAIFSGQAQTWADLDPTFPAEPIAIYSPGVDSGTFDYFVEAILDGESSQLLDLPGALLSEDDLELVQGIEENANAIGYFGFAYYFAESERLRAVPIDGGSGSVVPGADSVADGSYPLARPLFLYTSPNVLRDHPAAAAFLSYYLQHVDEVIAEVGYFPVSSAVTASSQQALVQALR</sequence>
<keyword evidence="2 4" id="KW-0813">Transport</keyword>
<dbReference type="GO" id="GO:0042301">
    <property type="term" value="F:phosphate ion binding"/>
    <property type="evidence" value="ECO:0007669"/>
    <property type="project" value="UniProtKB-UniRule"/>
</dbReference>
<dbReference type="SUPFAM" id="SSF53850">
    <property type="entry name" value="Periplasmic binding protein-like II"/>
    <property type="match status" value="1"/>
</dbReference>
<evidence type="ECO:0000313" key="6">
    <source>
        <dbReference type="EMBL" id="RRR72965.1"/>
    </source>
</evidence>
<protein>
    <recommendedName>
        <fullName evidence="4">Phosphate-binding protein</fullName>
    </recommendedName>
</protein>
<dbReference type="CDD" id="cd13654">
    <property type="entry name" value="PBP2_phosphate_like_2"/>
    <property type="match status" value="1"/>
</dbReference>
<dbReference type="Proteomes" id="UP000280307">
    <property type="component" value="Unassembled WGS sequence"/>
</dbReference>
<evidence type="ECO:0000259" key="5">
    <source>
        <dbReference type="Pfam" id="PF12849"/>
    </source>
</evidence>
<comment type="similarity">
    <text evidence="1 4">Belongs to the PstS family.</text>
</comment>
<evidence type="ECO:0000256" key="2">
    <source>
        <dbReference type="ARBA" id="ARBA00022448"/>
    </source>
</evidence>
<reference evidence="6 7" key="1">
    <citation type="submission" date="2018-12" db="EMBL/GenBank/DDBJ databases">
        <title>Genome Sequence of Candidatus Viridilinea halotolerans isolated from saline sulfide-rich spring.</title>
        <authorList>
            <person name="Grouzdev D.S."/>
            <person name="Burganskaya E.I."/>
            <person name="Krutkina M.S."/>
            <person name="Sukhacheva M.V."/>
            <person name="Gorlenko V.M."/>
        </authorList>
    </citation>
    <scope>NUCLEOTIDE SEQUENCE [LARGE SCALE GENOMIC DNA]</scope>
    <source>
        <strain evidence="6">Chok-6</strain>
    </source>
</reference>
<proteinExistence type="inferred from homology"/>
<name>A0A426U159_9CHLR</name>
<dbReference type="Pfam" id="PF12849">
    <property type="entry name" value="PBP_like_2"/>
    <property type="match status" value="1"/>
</dbReference>
<dbReference type="PROSITE" id="PS51257">
    <property type="entry name" value="PROKAR_LIPOPROTEIN"/>
    <property type="match status" value="1"/>
</dbReference>
<comment type="caution">
    <text evidence="6">The sequence shown here is derived from an EMBL/GenBank/DDBJ whole genome shotgun (WGS) entry which is preliminary data.</text>
</comment>
<gene>
    <name evidence="6" type="ORF">EI684_09505</name>
</gene>
<keyword evidence="3" id="KW-0732">Signal</keyword>
<dbReference type="InterPro" id="IPR050811">
    <property type="entry name" value="Phosphate_ABC_transporter"/>
</dbReference>
<dbReference type="PANTHER" id="PTHR30570:SF1">
    <property type="entry name" value="PHOSPHATE-BINDING PROTEIN PSTS"/>
    <property type="match status" value="1"/>
</dbReference>
<evidence type="ECO:0000256" key="4">
    <source>
        <dbReference type="RuleBase" id="RU367119"/>
    </source>
</evidence>
<dbReference type="GO" id="GO:0006817">
    <property type="term" value="P:phosphate ion transport"/>
    <property type="evidence" value="ECO:0007669"/>
    <property type="project" value="UniProtKB-UniRule"/>
</dbReference>
<dbReference type="InterPro" id="IPR024370">
    <property type="entry name" value="PBP_domain"/>
</dbReference>
<dbReference type="Gene3D" id="3.40.190.10">
    <property type="entry name" value="Periplasmic binding protein-like II"/>
    <property type="match status" value="2"/>
</dbReference>
<dbReference type="EMBL" id="RSAS01000365">
    <property type="protein sequence ID" value="RRR72965.1"/>
    <property type="molecule type" value="Genomic_DNA"/>
</dbReference>